<evidence type="ECO:0000256" key="9">
    <source>
        <dbReference type="SAM" id="SignalP"/>
    </source>
</evidence>
<evidence type="ECO:0000256" key="3">
    <source>
        <dbReference type="ARBA" id="ARBA00022729"/>
    </source>
</evidence>
<evidence type="ECO:0000256" key="1">
    <source>
        <dbReference type="ARBA" id="ARBA00004589"/>
    </source>
</evidence>
<dbReference type="Proteomes" id="UP001295444">
    <property type="component" value="Chromosome 07"/>
</dbReference>
<evidence type="ECO:0000256" key="4">
    <source>
        <dbReference type="ARBA" id="ARBA00023136"/>
    </source>
</evidence>
<evidence type="ECO:0000256" key="8">
    <source>
        <dbReference type="SAM" id="Phobius"/>
    </source>
</evidence>
<keyword evidence="8" id="KW-0812">Transmembrane</keyword>
<dbReference type="InterPro" id="IPR056949">
    <property type="entry name" value="CD59"/>
</dbReference>
<dbReference type="InterPro" id="IPR045860">
    <property type="entry name" value="Snake_toxin-like_sf"/>
</dbReference>
<evidence type="ECO:0000256" key="6">
    <source>
        <dbReference type="ARBA" id="ARBA00023180"/>
    </source>
</evidence>
<protein>
    <recommendedName>
        <fullName evidence="12">Membrane attack complex inhibition factor</fullName>
    </recommendedName>
</protein>
<dbReference type="GO" id="GO:0098552">
    <property type="term" value="C:side of membrane"/>
    <property type="evidence" value="ECO:0007669"/>
    <property type="project" value="UniProtKB-KW"/>
</dbReference>
<evidence type="ECO:0000313" key="10">
    <source>
        <dbReference type="EMBL" id="CAH2306061.1"/>
    </source>
</evidence>
<keyword evidence="4 8" id="KW-0472">Membrane</keyword>
<dbReference type="SUPFAM" id="SSF57302">
    <property type="entry name" value="Snake toxin-like"/>
    <property type="match status" value="1"/>
</dbReference>
<keyword evidence="2" id="KW-0336">GPI-anchor</keyword>
<dbReference type="Pfam" id="PF25152">
    <property type="entry name" value="CD59"/>
    <property type="match status" value="1"/>
</dbReference>
<evidence type="ECO:0000256" key="2">
    <source>
        <dbReference type="ARBA" id="ARBA00022622"/>
    </source>
</evidence>
<comment type="subcellular location">
    <subcellularLocation>
        <location evidence="1">Membrane</location>
        <topology evidence="1">Lipid-anchor</topology>
        <topology evidence="1">GPI-anchor</topology>
    </subcellularLocation>
</comment>
<organism evidence="10 11">
    <name type="scientific">Pelobates cultripes</name>
    <name type="common">Western spadefoot toad</name>
    <dbReference type="NCBI Taxonomy" id="61616"/>
    <lineage>
        <taxon>Eukaryota</taxon>
        <taxon>Metazoa</taxon>
        <taxon>Chordata</taxon>
        <taxon>Craniata</taxon>
        <taxon>Vertebrata</taxon>
        <taxon>Euteleostomi</taxon>
        <taxon>Amphibia</taxon>
        <taxon>Batrachia</taxon>
        <taxon>Anura</taxon>
        <taxon>Pelobatoidea</taxon>
        <taxon>Pelobatidae</taxon>
        <taxon>Pelobates</taxon>
    </lineage>
</organism>
<reference evidence="10" key="1">
    <citation type="submission" date="2022-03" db="EMBL/GenBank/DDBJ databases">
        <authorList>
            <person name="Alioto T."/>
            <person name="Alioto T."/>
            <person name="Gomez Garrido J."/>
        </authorList>
    </citation>
    <scope>NUCLEOTIDE SEQUENCE</scope>
</reference>
<sequence length="130" mass="14085">MMSLFCLGTMSRILGLCTIASLSILLLTLCPTGLALNCLECPWFSNVECGNKTTCPASKDACIRITTASGSYYNCWDFTKCDSQGLAEYFKLTNFNSTCCSNNLCNSGRTSLPVISVVLSLVAVVFMICR</sequence>
<evidence type="ECO:0000256" key="7">
    <source>
        <dbReference type="ARBA" id="ARBA00023288"/>
    </source>
</evidence>
<keyword evidence="3 9" id="KW-0732">Signal</keyword>
<feature type="signal peptide" evidence="9">
    <location>
        <begin position="1"/>
        <end position="35"/>
    </location>
</feature>
<feature type="transmembrane region" description="Helical" evidence="8">
    <location>
        <begin position="110"/>
        <end position="129"/>
    </location>
</feature>
<dbReference type="EMBL" id="OW240918">
    <property type="protein sequence ID" value="CAH2306061.1"/>
    <property type="molecule type" value="Genomic_DNA"/>
</dbReference>
<dbReference type="Gene3D" id="2.10.60.10">
    <property type="entry name" value="CD59"/>
    <property type="match status" value="1"/>
</dbReference>
<keyword evidence="6" id="KW-0325">Glycoprotein</keyword>
<dbReference type="AlphaFoldDB" id="A0AAD1WCY2"/>
<feature type="chain" id="PRO_5042078922" description="Membrane attack complex inhibition factor" evidence="9">
    <location>
        <begin position="36"/>
        <end position="130"/>
    </location>
</feature>
<keyword evidence="7" id="KW-0449">Lipoprotein</keyword>
<keyword evidence="11" id="KW-1185">Reference proteome</keyword>
<keyword evidence="5" id="KW-1015">Disulfide bond</keyword>
<name>A0AAD1WCY2_PELCU</name>
<evidence type="ECO:0000256" key="5">
    <source>
        <dbReference type="ARBA" id="ARBA00023157"/>
    </source>
</evidence>
<keyword evidence="8" id="KW-1133">Transmembrane helix</keyword>
<accession>A0AAD1WCY2</accession>
<evidence type="ECO:0008006" key="12">
    <source>
        <dbReference type="Google" id="ProtNLM"/>
    </source>
</evidence>
<gene>
    <name evidence="10" type="ORF">PECUL_23A003356</name>
</gene>
<evidence type="ECO:0000313" key="11">
    <source>
        <dbReference type="Proteomes" id="UP001295444"/>
    </source>
</evidence>
<proteinExistence type="predicted"/>